<dbReference type="InterPro" id="IPR009097">
    <property type="entry name" value="Cyclic_Pdiesterase"/>
</dbReference>
<dbReference type="Proteomes" id="UP001165986">
    <property type="component" value="Unassembled WGS sequence"/>
</dbReference>
<accession>A0AA40SXC2</accession>
<comment type="caution">
    <text evidence="2">The sequence shown here is derived from an EMBL/GenBank/DDBJ whole genome shotgun (WGS) entry which is preliminary data.</text>
</comment>
<gene>
    <name evidence="2" type="ORF">FNW02_13135</name>
</gene>
<evidence type="ECO:0000313" key="2">
    <source>
        <dbReference type="EMBL" id="MBD6616747.1"/>
    </source>
</evidence>
<dbReference type="InterPro" id="IPR015069">
    <property type="entry name" value="2H-PEstase_DUF1868"/>
</dbReference>
<dbReference type="Pfam" id="PF08975">
    <property type="entry name" value="2H-phosphodiest"/>
    <property type="match status" value="1"/>
</dbReference>
<dbReference type="AlphaFoldDB" id="A0AA40SXC2"/>
<dbReference type="Gene3D" id="3.90.1140.10">
    <property type="entry name" value="Cyclic phosphodiesterase"/>
    <property type="match status" value="1"/>
</dbReference>
<protein>
    <submittedName>
        <fullName evidence="2">DUF1868 domain-containing protein</fullName>
    </submittedName>
</protein>
<dbReference type="EMBL" id="VJXY01000012">
    <property type="protein sequence ID" value="MBD6616747.1"/>
    <property type="molecule type" value="Genomic_DNA"/>
</dbReference>
<proteinExistence type="predicted"/>
<name>A0AA40SXC2_9NOST</name>
<feature type="domain" description="DUF1868" evidence="1">
    <location>
        <begin position="29"/>
        <end position="92"/>
    </location>
</feature>
<organism evidence="2 3">
    <name type="scientific">Komarekiella delphini-convector SJRDD-AB1</name>
    <dbReference type="NCBI Taxonomy" id="2593771"/>
    <lineage>
        <taxon>Bacteria</taxon>
        <taxon>Bacillati</taxon>
        <taxon>Cyanobacteriota</taxon>
        <taxon>Cyanophyceae</taxon>
        <taxon>Nostocales</taxon>
        <taxon>Nostocaceae</taxon>
        <taxon>Komarekiella</taxon>
        <taxon>Komarekiella delphini-convector</taxon>
    </lineage>
</organism>
<reference evidence="2" key="1">
    <citation type="submission" date="2019-07" db="EMBL/GenBank/DDBJ databases">
        <title>Toxilogical consequences of a new and cryptic species of cyanobacteria (Komarekiella delphini-convector) recovered from the epidermis of a bottlenose dolphin and 1500 ft. in the air.</title>
        <authorList>
            <person name="Brown A.O."/>
            <person name="Dvorak P."/>
            <person name="Villanueva C.D."/>
            <person name="Foss A.J."/>
            <person name="Garvey A.D."/>
            <person name="Gibson Q.A."/>
            <person name="Johansen J.R."/>
            <person name="Casamatta D.A."/>
        </authorList>
    </citation>
    <scope>NUCLEOTIDE SEQUENCE</scope>
    <source>
        <strain evidence="2">SJRDD-AB1</strain>
    </source>
</reference>
<sequence length="248" mass="28941">MTLPEAYRSQVQHIQESSKFQPHSGARIAAPFPGYTLITPSADEESQNSAFYAKLQAYQQELLQLPVNSDLIIPVPPASFHLTLADLIWDSAYRDAHEKNPEFEQQLRSCCVEIFRQYQQSMTRETNPIYWQVLGLIVMPRAVGVCLVPQDERCYEQIIQFRRTIYQNPKLIALGIEQHYHFTAHVTLGYFGEISPDLDRTNLSTMLSELNQQWLLNSPEFLIHRVELRKFDNMTHYHREPDWPSLDF</sequence>
<evidence type="ECO:0000259" key="1">
    <source>
        <dbReference type="Pfam" id="PF08975"/>
    </source>
</evidence>
<dbReference type="SUPFAM" id="SSF55144">
    <property type="entry name" value="LigT-like"/>
    <property type="match status" value="1"/>
</dbReference>
<evidence type="ECO:0000313" key="3">
    <source>
        <dbReference type="Proteomes" id="UP001165986"/>
    </source>
</evidence>
<keyword evidence="3" id="KW-1185">Reference proteome</keyword>